<reference evidence="1" key="2">
    <citation type="journal article" date="2015" name="Fish Shellfish Immunol.">
        <title>Early steps in the European eel (Anguilla anguilla)-Vibrio vulnificus interaction in the gills: Role of the RtxA13 toxin.</title>
        <authorList>
            <person name="Callol A."/>
            <person name="Pajuelo D."/>
            <person name="Ebbesson L."/>
            <person name="Teles M."/>
            <person name="MacKenzie S."/>
            <person name="Amaro C."/>
        </authorList>
    </citation>
    <scope>NUCLEOTIDE SEQUENCE</scope>
</reference>
<sequence>MEIAIHLVLALVATHNIIFLSRKIG</sequence>
<reference evidence="1" key="1">
    <citation type="submission" date="2014-11" db="EMBL/GenBank/DDBJ databases">
        <authorList>
            <person name="Amaro Gonzalez C."/>
        </authorList>
    </citation>
    <scope>NUCLEOTIDE SEQUENCE</scope>
</reference>
<proteinExistence type="predicted"/>
<accession>A0A0E9TRZ5</accession>
<dbReference type="AlphaFoldDB" id="A0A0E9TRZ5"/>
<evidence type="ECO:0000313" key="1">
    <source>
        <dbReference type="EMBL" id="JAH55508.1"/>
    </source>
</evidence>
<name>A0A0E9TRZ5_ANGAN</name>
<protein>
    <submittedName>
        <fullName evidence="1">Uncharacterized protein</fullName>
    </submittedName>
</protein>
<dbReference type="EMBL" id="GBXM01053069">
    <property type="protein sequence ID" value="JAH55508.1"/>
    <property type="molecule type" value="Transcribed_RNA"/>
</dbReference>
<organism evidence="1">
    <name type="scientific">Anguilla anguilla</name>
    <name type="common">European freshwater eel</name>
    <name type="synonym">Muraena anguilla</name>
    <dbReference type="NCBI Taxonomy" id="7936"/>
    <lineage>
        <taxon>Eukaryota</taxon>
        <taxon>Metazoa</taxon>
        <taxon>Chordata</taxon>
        <taxon>Craniata</taxon>
        <taxon>Vertebrata</taxon>
        <taxon>Euteleostomi</taxon>
        <taxon>Actinopterygii</taxon>
        <taxon>Neopterygii</taxon>
        <taxon>Teleostei</taxon>
        <taxon>Anguilliformes</taxon>
        <taxon>Anguillidae</taxon>
        <taxon>Anguilla</taxon>
    </lineage>
</organism>